<feature type="region of interest" description="Disordered" evidence="1">
    <location>
        <begin position="298"/>
        <end position="318"/>
    </location>
</feature>
<protein>
    <submittedName>
        <fullName evidence="2">Uncharacterized protein</fullName>
    </submittedName>
</protein>
<evidence type="ECO:0000313" key="3">
    <source>
        <dbReference type="Proteomes" id="UP000636709"/>
    </source>
</evidence>
<gene>
    <name evidence="2" type="ORF">HU200_017093</name>
</gene>
<dbReference type="PANTHER" id="PTHR33103:SF27">
    <property type="entry name" value="OS04G0594700 PROTEIN"/>
    <property type="match status" value="1"/>
</dbReference>
<dbReference type="EMBL" id="JACEFO010001619">
    <property type="protein sequence ID" value="KAF8730122.1"/>
    <property type="molecule type" value="Genomic_DNA"/>
</dbReference>
<comment type="caution">
    <text evidence="2">The sequence shown here is derived from an EMBL/GenBank/DDBJ whole genome shotgun (WGS) entry which is preliminary data.</text>
</comment>
<evidence type="ECO:0000313" key="2">
    <source>
        <dbReference type="EMBL" id="KAF8730122.1"/>
    </source>
</evidence>
<feature type="region of interest" description="Disordered" evidence="1">
    <location>
        <begin position="1"/>
        <end position="25"/>
    </location>
</feature>
<dbReference type="Pfam" id="PF05056">
    <property type="entry name" value="DUF674"/>
    <property type="match status" value="1"/>
</dbReference>
<accession>A0A835F738</accession>
<organism evidence="2 3">
    <name type="scientific">Digitaria exilis</name>
    <dbReference type="NCBI Taxonomy" id="1010633"/>
    <lineage>
        <taxon>Eukaryota</taxon>
        <taxon>Viridiplantae</taxon>
        <taxon>Streptophyta</taxon>
        <taxon>Embryophyta</taxon>
        <taxon>Tracheophyta</taxon>
        <taxon>Spermatophyta</taxon>
        <taxon>Magnoliopsida</taxon>
        <taxon>Liliopsida</taxon>
        <taxon>Poales</taxon>
        <taxon>Poaceae</taxon>
        <taxon>PACMAD clade</taxon>
        <taxon>Panicoideae</taxon>
        <taxon>Panicodae</taxon>
        <taxon>Paniceae</taxon>
        <taxon>Anthephorinae</taxon>
        <taxon>Digitaria</taxon>
    </lineage>
</organism>
<dbReference type="InterPro" id="IPR007750">
    <property type="entry name" value="DUF674"/>
</dbReference>
<sequence>MTTSLPSSNGAWTTTRHPWLDPTKGSTGRLLLSTLEQGARGTRKARNPPYLRRSLGGYTRGSASAPPRILGTHEDTKASKASTNTNLRGLKPHSCEGSGATVGHLQKGYPNLGPKLLSIKARDDINLAPQPSKGPPSLRVLGIHPARGKRPPSSGWFPSRLRLGGLEGDPHPRAGGFRLVRGSAASRATPTLERVVSLELAIQARAGLAGNDARRTTTSQSHDDAVKKQGSLLRAITCSPEKTSWTLSAMLHARPNPASSTATSKETMERRTQAATLDVVNRHEKEGRYVSPCHVVSRVGRRDSRSHSARSSSPSPTLLVNPYYKQHLTRCIAPLLDVRPSGRNQDKTPSLTLAIRETSDDGLHALVGIDCALRKLVVQGLQDSAPSAERIGLGVSDDWEAEGLRGSSGPAVYKMGSREKDVWPRIAGLRLLSCCSAAYCYCVALPGELQRWTTSSTCPPSSVSDNTNWNDFLSPLTPLQSSFLAAAVGEGEVGFFDYGGYPNTGMALPRLGDAPSGRVTREAEGKLLVEGETSAEGEPPATAKAQRKKALFADSDKDFVDVLFIFLTMPMGTIVRLLAFSVSSLSWDASTNCTSVEDLTTDFFQTKACKGMLLAPLNAASSHCYRLKINIDDTKTRAIPSQSQAVVWAVATNDVALALQPEILSAGPARYQPPEAAAAAALLHLPPAATAKYRELKKVFLARGTVRSWDVDPHSRILQKQCRRASPPLSAAAPSPLRPIALGGRITLAPPSFGLATPSSPGRTPPTTIDKPQYAGTRRELGVVTGASPLWPGCSASPVKRLSCFYFLYGVGAPTCALCPQFSIWLYTWDD</sequence>
<keyword evidence="3" id="KW-1185">Reference proteome</keyword>
<proteinExistence type="predicted"/>
<reference evidence="2" key="1">
    <citation type="submission" date="2020-07" db="EMBL/GenBank/DDBJ databases">
        <title>Genome sequence and genetic diversity analysis of an under-domesticated orphan crop, white fonio (Digitaria exilis).</title>
        <authorList>
            <person name="Bennetzen J.L."/>
            <person name="Chen S."/>
            <person name="Ma X."/>
            <person name="Wang X."/>
            <person name="Yssel A.E.J."/>
            <person name="Chaluvadi S.R."/>
            <person name="Johnson M."/>
            <person name="Gangashetty P."/>
            <person name="Hamidou F."/>
            <person name="Sanogo M.D."/>
            <person name="Zwaenepoel A."/>
            <person name="Wallace J."/>
            <person name="Van De Peer Y."/>
            <person name="Van Deynze A."/>
        </authorList>
    </citation>
    <scope>NUCLEOTIDE SEQUENCE</scope>
    <source>
        <tissue evidence="2">Leaves</tissue>
    </source>
</reference>
<dbReference type="Proteomes" id="UP000636709">
    <property type="component" value="Unassembled WGS sequence"/>
</dbReference>
<evidence type="ECO:0000256" key="1">
    <source>
        <dbReference type="SAM" id="MobiDB-lite"/>
    </source>
</evidence>
<dbReference type="AlphaFoldDB" id="A0A835F738"/>
<feature type="compositionally biased region" description="Polar residues" evidence="1">
    <location>
        <begin position="1"/>
        <end position="16"/>
    </location>
</feature>
<name>A0A835F738_9POAL</name>
<feature type="region of interest" description="Disordered" evidence="1">
    <location>
        <begin position="38"/>
        <end position="93"/>
    </location>
</feature>
<dbReference type="PANTHER" id="PTHR33103">
    <property type="entry name" value="OS01G0153900 PROTEIN"/>
    <property type="match status" value="1"/>
</dbReference>